<keyword evidence="9" id="KW-0133">Cell shape</keyword>
<evidence type="ECO:0000256" key="8">
    <source>
        <dbReference type="ARBA" id="ARBA00022801"/>
    </source>
</evidence>
<evidence type="ECO:0000313" key="17">
    <source>
        <dbReference type="Proteomes" id="UP001596022"/>
    </source>
</evidence>
<evidence type="ECO:0000256" key="4">
    <source>
        <dbReference type="ARBA" id="ARBA00012448"/>
    </source>
</evidence>
<comment type="catalytic activity">
    <reaction evidence="12">
        <text>Preferential cleavage: (Ac)2-L-Lys-D-Ala-|-D-Ala. Also transpeptidation of peptidyl-alanyl moieties that are N-acyl substituents of D-alanine.</text>
        <dbReference type="EC" id="3.4.16.4"/>
    </reaction>
</comment>
<dbReference type="EC" id="3.4.16.4" evidence="4"/>
<comment type="function">
    <text evidence="1">Removes C-terminal D-alanyl residues from sugar-peptide cell wall precursors.</text>
</comment>
<evidence type="ECO:0000256" key="10">
    <source>
        <dbReference type="ARBA" id="ARBA00022984"/>
    </source>
</evidence>
<dbReference type="Proteomes" id="UP001596022">
    <property type="component" value="Unassembled WGS sequence"/>
</dbReference>
<dbReference type="InterPro" id="IPR012338">
    <property type="entry name" value="Beta-lactam/transpept-like"/>
</dbReference>
<keyword evidence="6" id="KW-0645">Protease</keyword>
<evidence type="ECO:0000256" key="6">
    <source>
        <dbReference type="ARBA" id="ARBA00022670"/>
    </source>
</evidence>
<evidence type="ECO:0000256" key="5">
    <source>
        <dbReference type="ARBA" id="ARBA00022645"/>
    </source>
</evidence>
<name>A0ABV9GMF7_9BACL</name>
<comment type="caution">
    <text evidence="16">The sequence shown here is derived from an EMBL/GenBank/DDBJ whole genome shotgun (WGS) entry which is preliminary data.</text>
</comment>
<evidence type="ECO:0000259" key="15">
    <source>
        <dbReference type="SMART" id="SM00936"/>
    </source>
</evidence>
<organism evidence="16 17">
    <name type="scientific">Camelliibacillus cellulosilyticus</name>
    <dbReference type="NCBI Taxonomy" id="2174486"/>
    <lineage>
        <taxon>Bacteria</taxon>
        <taxon>Bacillati</taxon>
        <taxon>Bacillota</taxon>
        <taxon>Bacilli</taxon>
        <taxon>Bacillales</taxon>
        <taxon>Sporolactobacillaceae</taxon>
        <taxon>Camelliibacillus</taxon>
    </lineage>
</organism>
<dbReference type="PANTHER" id="PTHR21581">
    <property type="entry name" value="D-ALANYL-D-ALANINE CARBOXYPEPTIDASE"/>
    <property type="match status" value="1"/>
</dbReference>
<keyword evidence="17" id="KW-1185">Reference proteome</keyword>
<dbReference type="SUPFAM" id="SSF69189">
    <property type="entry name" value="Penicillin-binding protein associated domain"/>
    <property type="match status" value="1"/>
</dbReference>
<dbReference type="InterPro" id="IPR001967">
    <property type="entry name" value="Peptidase_S11_N"/>
</dbReference>
<evidence type="ECO:0000256" key="7">
    <source>
        <dbReference type="ARBA" id="ARBA00022729"/>
    </source>
</evidence>
<comment type="similarity">
    <text evidence="3 13">Belongs to the peptidase S11 family.</text>
</comment>
<evidence type="ECO:0000256" key="2">
    <source>
        <dbReference type="ARBA" id="ARBA00004752"/>
    </source>
</evidence>
<gene>
    <name evidence="16" type="ORF">ACFO4N_03900</name>
</gene>
<reference evidence="17" key="1">
    <citation type="journal article" date="2019" name="Int. J. Syst. Evol. Microbiol.">
        <title>The Global Catalogue of Microorganisms (GCM) 10K type strain sequencing project: providing services to taxonomists for standard genome sequencing and annotation.</title>
        <authorList>
            <consortium name="The Broad Institute Genomics Platform"/>
            <consortium name="The Broad Institute Genome Sequencing Center for Infectious Disease"/>
            <person name="Wu L."/>
            <person name="Ma J."/>
        </authorList>
    </citation>
    <scope>NUCLEOTIDE SEQUENCE [LARGE SCALE GENOMIC DNA]</scope>
    <source>
        <strain evidence="17">CGMCC 1.16306</strain>
    </source>
</reference>
<dbReference type="PANTHER" id="PTHR21581:SF6">
    <property type="entry name" value="TRAFFICKING PROTEIN PARTICLE COMPLEX SUBUNIT 12"/>
    <property type="match status" value="1"/>
</dbReference>
<comment type="pathway">
    <text evidence="2">Cell wall biogenesis; peptidoglycan biosynthesis.</text>
</comment>
<dbReference type="PRINTS" id="PR00725">
    <property type="entry name" value="DADACBPTASE1"/>
</dbReference>
<accession>A0ABV9GMF7</accession>
<dbReference type="GO" id="GO:0004180">
    <property type="term" value="F:carboxypeptidase activity"/>
    <property type="evidence" value="ECO:0007669"/>
    <property type="project" value="UniProtKB-KW"/>
</dbReference>
<evidence type="ECO:0000256" key="13">
    <source>
        <dbReference type="RuleBase" id="RU004016"/>
    </source>
</evidence>
<feature type="domain" description="Peptidase S11 D-Ala-D-Ala carboxypeptidase A C-terminal" evidence="15">
    <location>
        <begin position="280"/>
        <end position="371"/>
    </location>
</feature>
<dbReference type="RefSeq" id="WP_376844887.1">
    <property type="nucleotide sequence ID" value="NZ_JBHSFW010000001.1"/>
</dbReference>
<feature type="chain" id="PRO_5045849407" description="serine-type D-Ala-D-Ala carboxypeptidase" evidence="14">
    <location>
        <begin position="26"/>
        <end position="390"/>
    </location>
</feature>
<dbReference type="InterPro" id="IPR037167">
    <property type="entry name" value="Peptidase_S11_C_sf"/>
</dbReference>
<keyword evidence="8 16" id="KW-0378">Hydrolase</keyword>
<dbReference type="InterPro" id="IPR015956">
    <property type="entry name" value="Peniciliin-bd_prot_C_sf"/>
</dbReference>
<evidence type="ECO:0000256" key="1">
    <source>
        <dbReference type="ARBA" id="ARBA00003217"/>
    </source>
</evidence>
<evidence type="ECO:0000256" key="9">
    <source>
        <dbReference type="ARBA" id="ARBA00022960"/>
    </source>
</evidence>
<dbReference type="Pfam" id="PF00768">
    <property type="entry name" value="Peptidase_S11"/>
    <property type="match status" value="1"/>
</dbReference>
<evidence type="ECO:0000256" key="3">
    <source>
        <dbReference type="ARBA" id="ARBA00007164"/>
    </source>
</evidence>
<feature type="signal peptide" evidence="14">
    <location>
        <begin position="1"/>
        <end position="25"/>
    </location>
</feature>
<keyword evidence="5 16" id="KW-0121">Carboxypeptidase</keyword>
<dbReference type="SUPFAM" id="SSF56601">
    <property type="entry name" value="beta-lactamase/transpeptidase-like"/>
    <property type="match status" value="1"/>
</dbReference>
<keyword evidence="7 14" id="KW-0732">Signal</keyword>
<keyword evidence="11" id="KW-0961">Cell wall biogenesis/degradation</keyword>
<proteinExistence type="inferred from homology"/>
<evidence type="ECO:0000256" key="11">
    <source>
        <dbReference type="ARBA" id="ARBA00023316"/>
    </source>
</evidence>
<protein>
    <recommendedName>
        <fullName evidence="4">serine-type D-Ala-D-Ala carboxypeptidase</fullName>
        <ecNumber evidence="4">3.4.16.4</ecNumber>
    </recommendedName>
</protein>
<dbReference type="EMBL" id="JBHSFW010000001">
    <property type="protein sequence ID" value="MFC4617870.1"/>
    <property type="molecule type" value="Genomic_DNA"/>
</dbReference>
<dbReference type="InterPro" id="IPR012907">
    <property type="entry name" value="Peptidase_S11_C"/>
</dbReference>
<dbReference type="Gene3D" id="2.60.410.10">
    <property type="entry name" value="D-Ala-D-Ala carboxypeptidase, C-terminal domain"/>
    <property type="match status" value="1"/>
</dbReference>
<keyword evidence="10" id="KW-0573">Peptidoglycan synthesis</keyword>
<evidence type="ECO:0000313" key="16">
    <source>
        <dbReference type="EMBL" id="MFC4617870.1"/>
    </source>
</evidence>
<dbReference type="SMART" id="SM00936">
    <property type="entry name" value="PBP5_C"/>
    <property type="match status" value="1"/>
</dbReference>
<sequence length="390" mass="42925">MKAFAAVCLSALLAMTAAPVSSAFAKEKTSPALVENVKSAILMEKDTGKILYKNHDNKELPPASMTKIMTLLLIFKALDAHDISLKDKVRVSEHAASMGGSQVFLEPGEEMTVNDLVKSIAIASANDASMAMAEYLAGSEDAFVKKMNAEAQALGLKHTHFRNPTGLPEKNHYTSAHDMAVMARALLRYPDVLKYTSIYEDYLREKTDEKFWLVNTNKMIKTYAGVDGLKTGFTQEAKYCLTVTGKRNGMRVIAVVMGAPTPKERNKQVARMLDYAFANFKTKKLVDQGRIIANVPINKSAGGSAPAVTRDPVVLLMKKGDDTGKLRKTIQINKNLNAPMKAGEIVGYYVVKNKKKTLLETPLVVTSDIKSASWWQLFKRNIGKLTKGSW</sequence>
<evidence type="ECO:0000256" key="14">
    <source>
        <dbReference type="SAM" id="SignalP"/>
    </source>
</evidence>
<dbReference type="Pfam" id="PF07943">
    <property type="entry name" value="PBP5_C"/>
    <property type="match status" value="1"/>
</dbReference>
<dbReference type="Gene3D" id="3.40.710.10">
    <property type="entry name" value="DD-peptidase/beta-lactamase superfamily"/>
    <property type="match status" value="1"/>
</dbReference>
<dbReference type="InterPro" id="IPR018044">
    <property type="entry name" value="Peptidase_S11"/>
</dbReference>
<evidence type="ECO:0000256" key="12">
    <source>
        <dbReference type="ARBA" id="ARBA00034000"/>
    </source>
</evidence>